<dbReference type="Pfam" id="PF09785">
    <property type="entry name" value="Prp31_C"/>
    <property type="match status" value="1"/>
</dbReference>
<name>D8RCH4_SELML</name>
<keyword evidence="3" id="KW-0507">mRNA processing</keyword>
<dbReference type="AlphaFoldDB" id="D8RCH4"/>
<dbReference type="InterPro" id="IPR002687">
    <property type="entry name" value="Nop_dom"/>
</dbReference>
<dbReference type="GO" id="GO:0000244">
    <property type="term" value="P:spliceosomal tri-snRNP complex assembly"/>
    <property type="evidence" value="ECO:0007669"/>
    <property type="project" value="InterPro"/>
</dbReference>
<feature type="region of interest" description="Disordered" evidence="9">
    <location>
        <begin position="255"/>
        <end position="275"/>
    </location>
</feature>
<dbReference type="InterPro" id="IPR027105">
    <property type="entry name" value="Prp31"/>
</dbReference>
<evidence type="ECO:0000313" key="12">
    <source>
        <dbReference type="Proteomes" id="UP000001514"/>
    </source>
</evidence>
<evidence type="ECO:0000256" key="1">
    <source>
        <dbReference type="ARBA" id="ARBA00004123"/>
    </source>
</evidence>
<proteinExistence type="inferred from homology"/>
<dbReference type="HOGENOM" id="CLU_026337_0_2_1"/>
<dbReference type="GO" id="GO:0097526">
    <property type="term" value="C:spliceosomal tri-snRNP complex"/>
    <property type="evidence" value="ECO:0000318"/>
    <property type="project" value="GO_Central"/>
</dbReference>
<dbReference type="InParanoid" id="D8RCH4"/>
<reference evidence="11 12" key="1">
    <citation type="journal article" date="2011" name="Science">
        <title>The Selaginella genome identifies genetic changes associated with the evolution of vascular plants.</title>
        <authorList>
            <person name="Banks J.A."/>
            <person name="Nishiyama T."/>
            <person name="Hasebe M."/>
            <person name="Bowman J.L."/>
            <person name="Gribskov M."/>
            <person name="dePamphilis C."/>
            <person name="Albert V.A."/>
            <person name="Aono N."/>
            <person name="Aoyama T."/>
            <person name="Ambrose B.A."/>
            <person name="Ashton N.W."/>
            <person name="Axtell M.J."/>
            <person name="Barker E."/>
            <person name="Barker M.S."/>
            <person name="Bennetzen J.L."/>
            <person name="Bonawitz N.D."/>
            <person name="Chapple C."/>
            <person name="Cheng C."/>
            <person name="Correa L.G."/>
            <person name="Dacre M."/>
            <person name="DeBarry J."/>
            <person name="Dreyer I."/>
            <person name="Elias M."/>
            <person name="Engstrom E.M."/>
            <person name="Estelle M."/>
            <person name="Feng L."/>
            <person name="Finet C."/>
            <person name="Floyd S.K."/>
            <person name="Frommer W.B."/>
            <person name="Fujita T."/>
            <person name="Gramzow L."/>
            <person name="Gutensohn M."/>
            <person name="Harholt J."/>
            <person name="Hattori M."/>
            <person name="Heyl A."/>
            <person name="Hirai T."/>
            <person name="Hiwatashi Y."/>
            <person name="Ishikawa M."/>
            <person name="Iwata M."/>
            <person name="Karol K.G."/>
            <person name="Koehler B."/>
            <person name="Kolukisaoglu U."/>
            <person name="Kubo M."/>
            <person name="Kurata T."/>
            <person name="Lalonde S."/>
            <person name="Li K."/>
            <person name="Li Y."/>
            <person name="Litt A."/>
            <person name="Lyons E."/>
            <person name="Manning G."/>
            <person name="Maruyama T."/>
            <person name="Michael T.P."/>
            <person name="Mikami K."/>
            <person name="Miyazaki S."/>
            <person name="Morinaga S."/>
            <person name="Murata T."/>
            <person name="Mueller-Roeber B."/>
            <person name="Nelson D.R."/>
            <person name="Obara M."/>
            <person name="Oguri Y."/>
            <person name="Olmstead R.G."/>
            <person name="Onodera N."/>
            <person name="Petersen B.L."/>
            <person name="Pils B."/>
            <person name="Prigge M."/>
            <person name="Rensing S.A."/>
            <person name="Riano-Pachon D.M."/>
            <person name="Roberts A.W."/>
            <person name="Sato Y."/>
            <person name="Scheller H.V."/>
            <person name="Schulz B."/>
            <person name="Schulz C."/>
            <person name="Shakirov E.V."/>
            <person name="Shibagaki N."/>
            <person name="Shinohara N."/>
            <person name="Shippen D.E."/>
            <person name="Soerensen I."/>
            <person name="Sotooka R."/>
            <person name="Sugimoto N."/>
            <person name="Sugita M."/>
            <person name="Sumikawa N."/>
            <person name="Tanurdzic M."/>
            <person name="Theissen G."/>
            <person name="Ulvskov P."/>
            <person name="Wakazuki S."/>
            <person name="Weng J.K."/>
            <person name="Willats W.W."/>
            <person name="Wipf D."/>
            <person name="Wolf P.G."/>
            <person name="Yang L."/>
            <person name="Zimmer A.D."/>
            <person name="Zhu Q."/>
            <person name="Mitros T."/>
            <person name="Hellsten U."/>
            <person name="Loque D."/>
            <person name="Otillar R."/>
            <person name="Salamov A."/>
            <person name="Schmutz J."/>
            <person name="Shapiro H."/>
            <person name="Lindquist E."/>
            <person name="Lucas S."/>
            <person name="Rokhsar D."/>
            <person name="Grigoriev I.V."/>
        </authorList>
    </citation>
    <scope>NUCLEOTIDE SEQUENCE [LARGE SCALE GENOMIC DNA]</scope>
</reference>
<evidence type="ECO:0000256" key="5">
    <source>
        <dbReference type="ARBA" id="ARBA00022884"/>
    </source>
</evidence>
<accession>D8RCH4</accession>
<keyword evidence="4" id="KW-0747">Spliceosome</keyword>
<dbReference type="Proteomes" id="UP000001514">
    <property type="component" value="Unassembled WGS sequence"/>
</dbReference>
<gene>
    <name evidence="11" type="ORF">SELMODRAFT_90915</name>
</gene>
<feature type="non-terminal residue" evidence="11">
    <location>
        <position position="1"/>
    </location>
</feature>
<dbReference type="PROSITE" id="PS51358">
    <property type="entry name" value="NOP"/>
    <property type="match status" value="1"/>
</dbReference>
<dbReference type="PANTHER" id="PTHR13904:SF0">
    <property type="entry name" value="U4_U6 SMALL NUCLEAR RIBONUCLEOPROTEIN PRP31"/>
    <property type="match status" value="1"/>
</dbReference>
<dbReference type="GO" id="GO:0046540">
    <property type="term" value="C:U4/U6 x U5 tri-snRNP complex"/>
    <property type="evidence" value="ECO:0007669"/>
    <property type="project" value="InterPro"/>
</dbReference>
<dbReference type="GO" id="GO:0071011">
    <property type="term" value="C:precatalytic spliceosome"/>
    <property type="evidence" value="ECO:0000318"/>
    <property type="project" value="GO_Central"/>
</dbReference>
<dbReference type="eggNOG" id="KOG2574">
    <property type="taxonomic scope" value="Eukaryota"/>
</dbReference>
<evidence type="ECO:0000256" key="7">
    <source>
        <dbReference type="ARBA" id="ARBA00023242"/>
    </source>
</evidence>
<dbReference type="InterPro" id="IPR036070">
    <property type="entry name" value="Nop_dom_sf"/>
</dbReference>
<dbReference type="InterPro" id="IPR019175">
    <property type="entry name" value="Prp31_C"/>
</dbReference>
<dbReference type="Pfam" id="PF01798">
    <property type="entry name" value="Nop"/>
    <property type="match status" value="1"/>
</dbReference>
<evidence type="ECO:0000256" key="4">
    <source>
        <dbReference type="ARBA" id="ARBA00022728"/>
    </source>
</evidence>
<dbReference type="GO" id="GO:0000398">
    <property type="term" value="P:mRNA splicing, via spliceosome"/>
    <property type="evidence" value="ECO:0000318"/>
    <property type="project" value="GO_Central"/>
</dbReference>
<dbReference type="OrthoDB" id="4771285at2759"/>
<feature type="domain" description="Nop" evidence="10">
    <location>
        <begin position="123"/>
        <end position="246"/>
    </location>
</feature>
<evidence type="ECO:0000313" key="11">
    <source>
        <dbReference type="EMBL" id="EFJ30132.1"/>
    </source>
</evidence>
<dbReference type="InterPro" id="IPR042239">
    <property type="entry name" value="Nop_C"/>
</dbReference>
<keyword evidence="5" id="KW-0694">RNA-binding</keyword>
<dbReference type="GO" id="GO:0005687">
    <property type="term" value="C:U4 snRNP"/>
    <property type="evidence" value="ECO:0000318"/>
    <property type="project" value="GO_Central"/>
</dbReference>
<dbReference type="Gene3D" id="1.10.287.4070">
    <property type="match status" value="1"/>
</dbReference>
<dbReference type="STRING" id="88036.D8RCH4"/>
<evidence type="ECO:0000259" key="10">
    <source>
        <dbReference type="PROSITE" id="PS51358"/>
    </source>
</evidence>
<dbReference type="KEGG" id="smo:SELMODRAFT_90915"/>
<keyword evidence="12" id="KW-1185">Reference proteome</keyword>
<comment type="similarity">
    <text evidence="2">Belongs to the PRP31 family.</text>
</comment>
<dbReference type="OMA" id="QYPAINR"/>
<evidence type="ECO:0000256" key="9">
    <source>
        <dbReference type="SAM" id="MobiDB-lite"/>
    </source>
</evidence>
<evidence type="ECO:0000256" key="8">
    <source>
        <dbReference type="ARBA" id="ARBA00023274"/>
    </source>
</evidence>
<dbReference type="FunFam" id="1.10.246.90:FF:000002">
    <property type="entry name" value="U4/U6 small nuclear ribonucleoprotein Prp31"/>
    <property type="match status" value="1"/>
</dbReference>
<dbReference type="PANTHER" id="PTHR13904">
    <property type="entry name" value="PRE-MRNA SPLICING FACTOR PRP31"/>
    <property type="match status" value="1"/>
</dbReference>
<dbReference type="EMBL" id="GL377576">
    <property type="protein sequence ID" value="EFJ30132.1"/>
    <property type="molecule type" value="Genomic_DNA"/>
</dbReference>
<evidence type="ECO:0000256" key="6">
    <source>
        <dbReference type="ARBA" id="ARBA00023187"/>
    </source>
</evidence>
<organism evidence="12">
    <name type="scientific">Selaginella moellendorffii</name>
    <name type="common">Spikemoss</name>
    <dbReference type="NCBI Taxonomy" id="88036"/>
    <lineage>
        <taxon>Eukaryota</taxon>
        <taxon>Viridiplantae</taxon>
        <taxon>Streptophyta</taxon>
        <taxon>Embryophyta</taxon>
        <taxon>Tracheophyta</taxon>
        <taxon>Lycopodiopsida</taxon>
        <taxon>Selaginellales</taxon>
        <taxon>Selaginellaceae</taxon>
        <taxon>Selaginella</taxon>
    </lineage>
</organism>
<feature type="compositionally biased region" description="Basic residues" evidence="9">
    <location>
        <begin position="265"/>
        <end position="275"/>
    </location>
</feature>
<keyword evidence="6" id="KW-0508">mRNA splicing</keyword>
<dbReference type="Gramene" id="EFJ30132">
    <property type="protein sequence ID" value="EFJ30132"/>
    <property type="gene ID" value="SELMODRAFT_90915"/>
</dbReference>
<evidence type="ECO:0000256" key="3">
    <source>
        <dbReference type="ARBA" id="ARBA00022664"/>
    </source>
</evidence>
<comment type="subcellular location">
    <subcellularLocation>
        <location evidence="1">Nucleus</location>
    </subcellularLocation>
</comment>
<dbReference type="SUPFAM" id="SSF89124">
    <property type="entry name" value="Nop domain"/>
    <property type="match status" value="1"/>
</dbReference>
<protein>
    <recommendedName>
        <fullName evidence="10">Nop domain-containing protein</fullName>
    </recommendedName>
</protein>
<sequence>YYKLKDCDLGQIRMEKEIESLYDFVKTMYGRRFKELELMVRDPLDYARLVKKIGNKMDLSEVSLEDLPAPTALAISMLFSIMDMPTLEESDLQRVLDACDRIIELTETRKEVLGFLESETSSAAPNLSAILGSSITAKLVEEAGGLASLASMPACNVKLLGREEIDDLLGFSSATVKNNGMGHVFECEIVQSTPPPLRKRACRLVCSKAALAARVDATTTINSTKGGEIGRALREEILKTINKWQERPLLKSATPLPVPRIGESKKKRGGRRVRKTKEKYKMTNLRKLANRITFGVPSENS</sequence>
<keyword evidence="8" id="KW-0687">Ribonucleoprotein</keyword>
<dbReference type="SMART" id="SM00931">
    <property type="entry name" value="NOSIC"/>
    <property type="match status" value="1"/>
</dbReference>
<keyword evidence="7" id="KW-0539">Nucleus</keyword>
<evidence type="ECO:0000256" key="2">
    <source>
        <dbReference type="ARBA" id="ARBA00005572"/>
    </source>
</evidence>
<dbReference type="InterPro" id="IPR012976">
    <property type="entry name" value="NOSIC"/>
</dbReference>
<dbReference type="Gene3D" id="1.10.246.90">
    <property type="entry name" value="Nop domain"/>
    <property type="match status" value="1"/>
</dbReference>
<dbReference type="GO" id="GO:0003723">
    <property type="term" value="F:RNA binding"/>
    <property type="evidence" value="ECO:0007669"/>
    <property type="project" value="UniProtKB-KW"/>
</dbReference>